<dbReference type="InterPro" id="IPR013525">
    <property type="entry name" value="ABC2_TM"/>
</dbReference>
<evidence type="ECO:0000256" key="6">
    <source>
        <dbReference type="ARBA" id="ARBA00022840"/>
    </source>
</evidence>
<reference evidence="12" key="1">
    <citation type="submission" date="2020-01" db="EMBL/GenBank/DDBJ databases">
        <authorList>
            <person name="Feng Z.H.Z."/>
        </authorList>
    </citation>
    <scope>NUCLEOTIDE SEQUENCE</scope>
    <source>
        <strain evidence="12">CBS107.38</strain>
    </source>
</reference>
<dbReference type="EMBL" id="JAAABM010000001">
    <property type="protein sequence ID" value="KAF7681464.1"/>
    <property type="molecule type" value="Genomic_DNA"/>
</dbReference>
<dbReference type="InterPro" id="IPR034003">
    <property type="entry name" value="ABCG_PDR_2"/>
</dbReference>
<sequence length="1464" mass="163234">MAVSAHSTEQRNLQDSDQESPSGIVDTWAEYSMPDAEETQTANMGLDSGVSEAPPDFHNDKEGGEPSSDETLNSYHCSERGGLYKKNGRESAKRLGVIWRNLTVEGSGSGRSFVKTFPDAVLGTFGPDLARTMSPLLPGLLRTKTPRIILSDFNGTVRSGEMLLVLGIPDAGCTTFLKTIANNRQSYSDVKGEVFYGKIPASEQSQRYRGEVVYCPEDDVHFPALTVWRTVLFALWNKTKKSDRTTLSDVATTLLHMFGLSHTKDTYVGGATLRGVSGGERKRVSIAETLASKANVICWDNSTRGLDSSTALDFAQSLRKLTDVNGCSTLATLYQTGEGIYSLFDKVLLIHSGRCVYHGPSRGAKRYFEDLGFHCPDRMTTADFLTSVTDPIARRIREGFEHKVPRTAEELERAYRSSSTYREALRDMQEHAEDPSQQDVATDFYKDVLNSKSKFVRAQSPYTVSFYRQVVNCTKREFWLLFNDWEAIYTKAWVILLNAFLVGSLFFGLANDTAGAFGRGGGIFFSVLFLGWVQLPELMKAVSGRTITQRHKDYAFYRPSALSLARAISDAPVLLAETSLFSVAMYFLASFDVDPSKFWIYFLFVFVNTYCTTALYRLFASVSPTIDDAVRYSGVGFNIMIIFTGYIIPKRQLFANSPWFGWLHWISPIAYAFEGVFSNEFSGKTMPCSDADRIPRGPGIESAYQGCLTQGAEPNSLVVTGDSYLDVAYEYKRADLWRNFGLIIVFLVAYTALSAIFAELFPFPESSAGSLQFVKTPRSKRHSQPLPADEESGAQHHETCYTGSDVIAKKLSKPSQVFTWKAIDYTVPFGEHKKKLLNGVSGFAKPGIMIALMGASGAGKTTLLNILSQRHKVGVVLGDLLVNGTPLDSSFKRNTGFCEQMDIHDGTATVREALEFSARLRQPYEIPKEEKLAYVDEVLNLLELEAAEDAIISSLSVDLRKRTTIGVELVAKPSLLFLDEPTSGVDSQSAFSIVHFLKKLTLAGQAVICTIHQPSSVLFEQFDMVLALNPGGNTFYFGEIGPQGKTIVDYFAKRGAQCPPSTNIAEFILETAVKGNTCSDGTTVNWNDEWLKSSERASILEEIDRLSMLSAVSGPKVDKVEFAAPIKQQILLLTKRVMRQYWRDPSYVYGKMFISTIIGIFNGFTFWQLGNSLTDMQNRVFSCFILTIIPSCIVNAILPKFYANMDLWLAREYPSRIYGWLAFTTAQIVAELPYALLQSAIYFLLWYYPAGLPSDSSTAGYVFLMILIFHIYQASWGQWICAWAPSYTVISNILPTFFVVFALFSGIVLPWEQMTAPWKYFLYWATPSTYWVGGIMAAVLHQQPVQCTLSESARFYIPPGSSCESYAGNFAAQTGGYLLPNTTVGLREMECAYCPYSTGDDYLTTINIRAGDKWPYFGIFLAFSISNWFLVYFFIWSVRIKGSSFGIGKVTDFVRKTWSGNNRN</sequence>
<dbReference type="InterPro" id="IPR027417">
    <property type="entry name" value="P-loop_NTPase"/>
</dbReference>
<dbReference type="InterPro" id="IPR003439">
    <property type="entry name" value="ABC_transporter-like_ATP-bd"/>
</dbReference>
<dbReference type="InterPro" id="IPR043926">
    <property type="entry name" value="ABCG_dom"/>
</dbReference>
<feature type="transmembrane region" description="Helical" evidence="10">
    <location>
        <begin position="740"/>
        <end position="763"/>
    </location>
</feature>
<keyword evidence="7 10" id="KW-1133">Transmembrane helix</keyword>
<feature type="transmembrane region" description="Helical" evidence="10">
    <location>
        <begin position="492"/>
        <end position="509"/>
    </location>
</feature>
<feature type="domain" description="ABC transporter" evidence="11">
    <location>
        <begin position="820"/>
        <end position="1055"/>
    </location>
</feature>
<feature type="transmembrane region" description="Helical" evidence="10">
    <location>
        <begin position="1147"/>
        <end position="1167"/>
    </location>
</feature>
<name>A0A8H7BDA1_9PLEO</name>
<evidence type="ECO:0000313" key="13">
    <source>
        <dbReference type="Proteomes" id="UP000596902"/>
    </source>
</evidence>
<feature type="transmembrane region" description="Helical" evidence="10">
    <location>
        <begin position="1218"/>
        <end position="1247"/>
    </location>
</feature>
<feature type="region of interest" description="Disordered" evidence="9">
    <location>
        <begin position="1"/>
        <end position="76"/>
    </location>
</feature>
<keyword evidence="8 10" id="KW-0472">Membrane</keyword>
<keyword evidence="5" id="KW-0547">Nucleotide-binding</keyword>
<feature type="transmembrane region" description="Helical" evidence="10">
    <location>
        <begin position="630"/>
        <end position="648"/>
    </location>
</feature>
<feature type="transmembrane region" description="Helical" evidence="10">
    <location>
        <begin position="1289"/>
        <end position="1309"/>
    </location>
</feature>
<dbReference type="Pfam" id="PF01061">
    <property type="entry name" value="ABC2_membrane"/>
    <property type="match status" value="2"/>
</dbReference>
<dbReference type="FunFam" id="3.40.50.300:FF:000054">
    <property type="entry name" value="ABC multidrug transporter atrF"/>
    <property type="match status" value="1"/>
</dbReference>
<dbReference type="GeneID" id="62198665"/>
<dbReference type="Gene3D" id="3.40.50.300">
    <property type="entry name" value="P-loop containing nucleotide triphosphate hydrolases"/>
    <property type="match status" value="2"/>
</dbReference>
<evidence type="ECO:0000256" key="1">
    <source>
        <dbReference type="ARBA" id="ARBA00004141"/>
    </source>
</evidence>
<evidence type="ECO:0000256" key="5">
    <source>
        <dbReference type="ARBA" id="ARBA00022741"/>
    </source>
</evidence>
<comment type="similarity">
    <text evidence="2">Belongs to the ABC transporter superfamily. ABCG family. PDR (TC 3.A.1.205) subfamily.</text>
</comment>
<evidence type="ECO:0000256" key="4">
    <source>
        <dbReference type="ARBA" id="ARBA00022692"/>
    </source>
</evidence>
<dbReference type="CDD" id="cd03232">
    <property type="entry name" value="ABCG_PDR_domain2"/>
    <property type="match status" value="1"/>
</dbReference>
<feature type="transmembrane region" description="Helical" evidence="10">
    <location>
        <begin position="516"/>
        <end position="535"/>
    </location>
</feature>
<dbReference type="Pfam" id="PF06422">
    <property type="entry name" value="PDR_CDR"/>
    <property type="match status" value="1"/>
</dbReference>
<dbReference type="PROSITE" id="PS50893">
    <property type="entry name" value="ABC_TRANSPORTER_2"/>
    <property type="match status" value="2"/>
</dbReference>
<proteinExistence type="inferred from homology"/>
<dbReference type="GO" id="GO:0005524">
    <property type="term" value="F:ATP binding"/>
    <property type="evidence" value="ECO:0007669"/>
    <property type="project" value="UniProtKB-KW"/>
</dbReference>
<keyword evidence="3" id="KW-0813">Transport</keyword>
<dbReference type="Proteomes" id="UP000596902">
    <property type="component" value="Unassembled WGS sequence"/>
</dbReference>
<dbReference type="PANTHER" id="PTHR19241">
    <property type="entry name" value="ATP-BINDING CASSETTE TRANSPORTER"/>
    <property type="match status" value="1"/>
</dbReference>
<evidence type="ECO:0000256" key="7">
    <source>
        <dbReference type="ARBA" id="ARBA00022989"/>
    </source>
</evidence>
<dbReference type="Pfam" id="PF19055">
    <property type="entry name" value="ABC2_membrane_7"/>
    <property type="match status" value="1"/>
</dbReference>
<evidence type="ECO:0000313" key="12">
    <source>
        <dbReference type="EMBL" id="KAF7681464.1"/>
    </source>
</evidence>
<feature type="transmembrane region" description="Helical" evidence="10">
    <location>
        <begin position="1321"/>
        <end position="1340"/>
    </location>
</feature>
<dbReference type="GO" id="GO:0016887">
    <property type="term" value="F:ATP hydrolysis activity"/>
    <property type="evidence" value="ECO:0007669"/>
    <property type="project" value="InterPro"/>
</dbReference>
<feature type="domain" description="ABC transporter" evidence="11">
    <location>
        <begin position="135"/>
        <end position="377"/>
    </location>
</feature>
<protein>
    <submittedName>
        <fullName evidence="12">Abc drug exporter</fullName>
    </submittedName>
</protein>
<feature type="compositionally biased region" description="Basic and acidic residues" evidence="9">
    <location>
        <begin position="55"/>
        <end position="64"/>
    </location>
</feature>
<comment type="caution">
    <text evidence="12">The sequence shown here is derived from an EMBL/GenBank/DDBJ whole genome shotgun (WGS) entry which is preliminary data.</text>
</comment>
<feature type="transmembrane region" description="Helical" evidence="10">
    <location>
        <begin position="598"/>
        <end position="618"/>
    </location>
</feature>
<dbReference type="CDD" id="cd03233">
    <property type="entry name" value="ABCG_PDR_domain1"/>
    <property type="match status" value="1"/>
</dbReference>
<organism evidence="12 13">
    <name type="scientific">Alternaria burnsii</name>
    <dbReference type="NCBI Taxonomy" id="1187904"/>
    <lineage>
        <taxon>Eukaryota</taxon>
        <taxon>Fungi</taxon>
        <taxon>Dikarya</taxon>
        <taxon>Ascomycota</taxon>
        <taxon>Pezizomycotina</taxon>
        <taxon>Dothideomycetes</taxon>
        <taxon>Pleosporomycetidae</taxon>
        <taxon>Pleosporales</taxon>
        <taxon>Pleosporineae</taxon>
        <taxon>Pleosporaceae</taxon>
        <taxon>Alternaria</taxon>
        <taxon>Alternaria sect. Alternaria</taxon>
    </lineage>
</organism>
<evidence type="ECO:0000256" key="2">
    <source>
        <dbReference type="ARBA" id="ARBA00006012"/>
    </source>
</evidence>
<dbReference type="SMART" id="SM00382">
    <property type="entry name" value="AAA"/>
    <property type="match status" value="2"/>
</dbReference>
<keyword evidence="6" id="KW-0067">ATP-binding</keyword>
<evidence type="ECO:0000256" key="10">
    <source>
        <dbReference type="SAM" id="Phobius"/>
    </source>
</evidence>
<feature type="transmembrane region" description="Helical" evidence="10">
    <location>
        <begin position="1414"/>
        <end position="1435"/>
    </location>
</feature>
<comment type="subcellular location">
    <subcellularLocation>
        <location evidence="1">Membrane</location>
        <topology evidence="1">Multi-pass membrane protein</topology>
    </subcellularLocation>
</comment>
<dbReference type="GO" id="GO:0016020">
    <property type="term" value="C:membrane"/>
    <property type="evidence" value="ECO:0007669"/>
    <property type="project" value="UniProtKB-SubCell"/>
</dbReference>
<dbReference type="InterPro" id="IPR029481">
    <property type="entry name" value="ABC_trans_N"/>
</dbReference>
<feature type="transmembrane region" description="Helical" evidence="10">
    <location>
        <begin position="1179"/>
        <end position="1198"/>
    </location>
</feature>
<dbReference type="InterPro" id="IPR003593">
    <property type="entry name" value="AAA+_ATPase"/>
</dbReference>
<keyword evidence="4 10" id="KW-0812">Transmembrane</keyword>
<accession>A0A8H7BDA1</accession>
<dbReference type="InterPro" id="IPR010929">
    <property type="entry name" value="PDR_CDR_ABC"/>
</dbReference>
<dbReference type="InterPro" id="IPR017871">
    <property type="entry name" value="ABC_transporter-like_CS"/>
</dbReference>
<dbReference type="SUPFAM" id="SSF52540">
    <property type="entry name" value="P-loop containing nucleoside triphosphate hydrolases"/>
    <property type="match status" value="2"/>
</dbReference>
<evidence type="ECO:0000256" key="9">
    <source>
        <dbReference type="SAM" id="MobiDB-lite"/>
    </source>
</evidence>
<dbReference type="PROSITE" id="PS00211">
    <property type="entry name" value="ABC_TRANSPORTER_1"/>
    <property type="match status" value="1"/>
</dbReference>
<keyword evidence="13" id="KW-1185">Reference proteome</keyword>
<evidence type="ECO:0000256" key="8">
    <source>
        <dbReference type="ARBA" id="ARBA00023136"/>
    </source>
</evidence>
<evidence type="ECO:0000256" key="3">
    <source>
        <dbReference type="ARBA" id="ARBA00022448"/>
    </source>
</evidence>
<gene>
    <name evidence="12" type="ORF">GT037_000440</name>
</gene>
<reference evidence="12" key="2">
    <citation type="submission" date="2020-08" db="EMBL/GenBank/DDBJ databases">
        <title>Draft Genome Sequence of Cumin Blight Pathogen Alternaria burnsii.</title>
        <authorList>
            <person name="Feng Z."/>
        </authorList>
    </citation>
    <scope>NUCLEOTIDE SEQUENCE</scope>
    <source>
        <strain evidence="12">CBS107.38</strain>
    </source>
</reference>
<dbReference type="RefSeq" id="XP_038791343.1">
    <property type="nucleotide sequence ID" value="XM_038925487.1"/>
</dbReference>
<dbReference type="Pfam" id="PF14510">
    <property type="entry name" value="ABC_trans_N"/>
    <property type="match status" value="1"/>
</dbReference>
<dbReference type="GO" id="GO:0140359">
    <property type="term" value="F:ABC-type transporter activity"/>
    <property type="evidence" value="ECO:0007669"/>
    <property type="project" value="InterPro"/>
</dbReference>
<evidence type="ECO:0000259" key="11">
    <source>
        <dbReference type="PROSITE" id="PS50893"/>
    </source>
</evidence>
<feature type="transmembrane region" description="Helical" evidence="10">
    <location>
        <begin position="1259"/>
        <end position="1277"/>
    </location>
</feature>
<dbReference type="Pfam" id="PF00005">
    <property type="entry name" value="ABC_tran"/>
    <property type="match status" value="2"/>
</dbReference>
<dbReference type="InterPro" id="IPR034001">
    <property type="entry name" value="ABCG_PDR_1"/>
</dbReference>